<organism evidence="2 3">
    <name type="scientific">Rubinisphaera italica</name>
    <dbReference type="NCBI Taxonomy" id="2527969"/>
    <lineage>
        <taxon>Bacteria</taxon>
        <taxon>Pseudomonadati</taxon>
        <taxon>Planctomycetota</taxon>
        <taxon>Planctomycetia</taxon>
        <taxon>Planctomycetales</taxon>
        <taxon>Planctomycetaceae</taxon>
        <taxon>Rubinisphaera</taxon>
    </lineage>
</organism>
<gene>
    <name evidence="2" type="ORF">Pan54_19090</name>
</gene>
<sequence length="259" mass="29601">MTQQNLSSTNSQYDNLNPDRILETISQLHRRIQERFPAAGLADVCNELHIITRDARKTAQAIARPMWGLRIFTYVIIIAIIFVAGFGFSYLEWQADRPDASEIITLMEAGINDVILIGAAIFFLITIENRMKRQRALTAIHRLRSVAHIIDMHQLTKDPERVLDWQDGEDTASSPKRQYTRFQLGRYLDYCTELLSLTGKVAALYVEKFPDSQAVGAVNDLESLTTGLSRKIWQKIMVLNSDHEFHQKETRVAPQKSKV</sequence>
<keyword evidence="1" id="KW-0812">Transmembrane</keyword>
<dbReference type="AlphaFoldDB" id="A0A5C5XEF2"/>
<evidence type="ECO:0000313" key="3">
    <source>
        <dbReference type="Proteomes" id="UP000316095"/>
    </source>
</evidence>
<evidence type="ECO:0000313" key="2">
    <source>
        <dbReference type="EMBL" id="TWT61174.1"/>
    </source>
</evidence>
<feature type="transmembrane region" description="Helical" evidence="1">
    <location>
        <begin position="103"/>
        <end position="125"/>
    </location>
</feature>
<name>A0A5C5XEF2_9PLAN</name>
<evidence type="ECO:0000256" key="1">
    <source>
        <dbReference type="SAM" id="Phobius"/>
    </source>
</evidence>
<protein>
    <submittedName>
        <fullName evidence="2">Uncharacterized protein</fullName>
    </submittedName>
</protein>
<keyword evidence="1" id="KW-0472">Membrane</keyword>
<proteinExistence type="predicted"/>
<dbReference type="Proteomes" id="UP000316095">
    <property type="component" value="Unassembled WGS sequence"/>
</dbReference>
<comment type="caution">
    <text evidence="2">The sequence shown here is derived from an EMBL/GenBank/DDBJ whole genome shotgun (WGS) entry which is preliminary data.</text>
</comment>
<keyword evidence="3" id="KW-1185">Reference proteome</keyword>
<keyword evidence="1" id="KW-1133">Transmembrane helix</keyword>
<dbReference type="EMBL" id="SJPG01000001">
    <property type="protein sequence ID" value="TWT61174.1"/>
    <property type="molecule type" value="Genomic_DNA"/>
</dbReference>
<reference evidence="2 3" key="1">
    <citation type="submission" date="2019-02" db="EMBL/GenBank/DDBJ databases">
        <title>Deep-cultivation of Planctomycetes and their phenomic and genomic characterization uncovers novel biology.</title>
        <authorList>
            <person name="Wiegand S."/>
            <person name="Jogler M."/>
            <person name="Boedeker C."/>
            <person name="Pinto D."/>
            <person name="Vollmers J."/>
            <person name="Rivas-Marin E."/>
            <person name="Kohn T."/>
            <person name="Peeters S.H."/>
            <person name="Heuer A."/>
            <person name="Rast P."/>
            <person name="Oberbeckmann S."/>
            <person name="Bunk B."/>
            <person name="Jeske O."/>
            <person name="Meyerdierks A."/>
            <person name="Storesund J.E."/>
            <person name="Kallscheuer N."/>
            <person name="Luecker S."/>
            <person name="Lage O.M."/>
            <person name="Pohl T."/>
            <person name="Merkel B.J."/>
            <person name="Hornburger P."/>
            <person name="Mueller R.-W."/>
            <person name="Bruemmer F."/>
            <person name="Labrenz M."/>
            <person name="Spormann A.M."/>
            <person name="Op Den Camp H."/>
            <person name="Overmann J."/>
            <person name="Amann R."/>
            <person name="Jetten M.S.M."/>
            <person name="Mascher T."/>
            <person name="Medema M.H."/>
            <person name="Devos D.P."/>
            <person name="Kaster A.-K."/>
            <person name="Ovreas L."/>
            <person name="Rohde M."/>
            <person name="Galperin M.Y."/>
            <person name="Jogler C."/>
        </authorList>
    </citation>
    <scope>NUCLEOTIDE SEQUENCE [LARGE SCALE GENOMIC DNA]</scope>
    <source>
        <strain evidence="2 3">Pan54</strain>
    </source>
</reference>
<dbReference type="OrthoDB" id="250722at2"/>
<feature type="transmembrane region" description="Helical" evidence="1">
    <location>
        <begin position="71"/>
        <end position="91"/>
    </location>
</feature>
<accession>A0A5C5XEF2</accession>
<dbReference type="RefSeq" id="WP_146503198.1">
    <property type="nucleotide sequence ID" value="NZ_SJPG01000001.1"/>
</dbReference>